<gene>
    <name evidence="1" type="ORF">ACD_2C00181G0008</name>
</gene>
<evidence type="ECO:0000313" key="1">
    <source>
        <dbReference type="EMBL" id="EKE29400.1"/>
    </source>
</evidence>
<name>K2H0Q7_9BACT</name>
<protein>
    <submittedName>
        <fullName evidence="1">Uncharacterized protein</fullName>
    </submittedName>
</protein>
<reference evidence="1" key="1">
    <citation type="journal article" date="2012" name="Science">
        <title>Fermentation, hydrogen, and sulfur metabolism in multiple uncultivated bacterial phyla.</title>
        <authorList>
            <person name="Wrighton K.C."/>
            <person name="Thomas B.C."/>
            <person name="Sharon I."/>
            <person name="Miller C.S."/>
            <person name="Castelle C.J."/>
            <person name="VerBerkmoes N.C."/>
            <person name="Wilkins M.J."/>
            <person name="Hettich R.L."/>
            <person name="Lipton M.S."/>
            <person name="Williams K.H."/>
            <person name="Long P.E."/>
            <person name="Banfield J.F."/>
        </authorList>
    </citation>
    <scope>NUCLEOTIDE SEQUENCE [LARGE SCALE GENOMIC DNA]</scope>
</reference>
<sequence length="403" mass="47552">MCYDVQKLINESAMDKKVRVNAAISYLFLWELFLLAKSNPNFNHPFIRGHSKNATKIHISFFLTIFAYKYFGWSFNFLNFQIPVMQLSINTIVTTVLFLGFTFLILRWAYKANSWTQVDDIKIRKDYLKMESELLTWMNETSKMIYIASYIPFIWLIVAGKHPSVINRYWSKIWWVFSIIMILLIVSGHNDILLALTFLYICYVVYAWLMMIIHTRVIYNLFTESIPNLETAYVNCRTWISYLAESIKVIFGKKEEVSFEDLKNRIIRKEAKFSELARNNFTNPRIPLSNKIIFIPGLNIIYLPKYIIDKKSIYTIAIAQGLIITAILIAIYYLSQSFSTNIQMILLFPIFLWLANIDNNPFYKIPVIFEIYVLLDNLTFGIFSKVKFLKEKKNEVKEVSFKF</sequence>
<dbReference type="AlphaFoldDB" id="K2H0Q7"/>
<accession>K2H0Q7</accession>
<proteinExistence type="predicted"/>
<comment type="caution">
    <text evidence="1">The sequence shown here is derived from an EMBL/GenBank/DDBJ whole genome shotgun (WGS) entry which is preliminary data.</text>
</comment>
<organism evidence="1">
    <name type="scientific">uncultured bacterium</name>
    <name type="common">gcode 4</name>
    <dbReference type="NCBI Taxonomy" id="1234023"/>
    <lineage>
        <taxon>Bacteria</taxon>
        <taxon>environmental samples</taxon>
    </lineage>
</organism>
<dbReference type="EMBL" id="AMFJ01000181">
    <property type="protein sequence ID" value="EKE29400.1"/>
    <property type="molecule type" value="Genomic_DNA"/>
</dbReference>